<evidence type="ECO:0000259" key="5">
    <source>
        <dbReference type="Pfam" id="PF00775"/>
    </source>
</evidence>
<dbReference type="GO" id="GO:0016702">
    <property type="term" value="F:oxidoreductase activity, acting on single donors with incorporation of molecular oxygen, incorporation of two atoms of oxygen"/>
    <property type="evidence" value="ECO:0007669"/>
    <property type="project" value="InterPro"/>
</dbReference>
<evidence type="ECO:0000256" key="3">
    <source>
        <dbReference type="ARBA" id="ARBA00023002"/>
    </source>
</evidence>
<keyword evidence="4" id="KW-0732">Signal</keyword>
<dbReference type="GO" id="GO:0008199">
    <property type="term" value="F:ferric iron binding"/>
    <property type="evidence" value="ECO:0007669"/>
    <property type="project" value="InterPro"/>
</dbReference>
<gene>
    <name evidence="6" type="ORF">ENS31_14355</name>
</gene>
<reference evidence="6" key="1">
    <citation type="journal article" date="2020" name="mSystems">
        <title>Genome- and Community-Level Interaction Insights into Carbon Utilization and Element Cycling Functions of Hydrothermarchaeota in Hydrothermal Sediment.</title>
        <authorList>
            <person name="Zhou Z."/>
            <person name="Liu Y."/>
            <person name="Xu W."/>
            <person name="Pan J."/>
            <person name="Luo Z.H."/>
            <person name="Li M."/>
        </authorList>
    </citation>
    <scope>NUCLEOTIDE SEQUENCE [LARGE SCALE GENOMIC DNA]</scope>
    <source>
        <strain evidence="6">SpSt-479</strain>
    </source>
</reference>
<feature type="chain" id="PRO_5030555667" evidence="4">
    <location>
        <begin position="28"/>
        <end position="405"/>
    </location>
</feature>
<dbReference type="InterPro" id="IPR050770">
    <property type="entry name" value="Intradiol_RC_Dioxygenase"/>
</dbReference>
<name>A0A7V2ZMF8_9BACT</name>
<keyword evidence="3" id="KW-0560">Oxidoreductase</keyword>
<comment type="similarity">
    <text evidence="1">Belongs to the intradiol ring-cleavage dioxygenase family.</text>
</comment>
<organism evidence="6">
    <name type="scientific">Ignavibacterium album</name>
    <dbReference type="NCBI Taxonomy" id="591197"/>
    <lineage>
        <taxon>Bacteria</taxon>
        <taxon>Pseudomonadati</taxon>
        <taxon>Ignavibacteriota</taxon>
        <taxon>Ignavibacteria</taxon>
        <taxon>Ignavibacteriales</taxon>
        <taxon>Ignavibacteriaceae</taxon>
        <taxon>Ignavibacterium</taxon>
    </lineage>
</organism>
<dbReference type="PANTHER" id="PTHR33711">
    <property type="entry name" value="DIOXYGENASE, PUTATIVE (AFU_ORTHOLOGUE AFUA_2G02910)-RELATED"/>
    <property type="match status" value="1"/>
</dbReference>
<dbReference type="AlphaFoldDB" id="A0A7V2ZMF8"/>
<accession>A0A7V2ZMF8</accession>
<dbReference type="EMBL" id="DSUJ01000011">
    <property type="protein sequence ID" value="HFI92698.1"/>
    <property type="molecule type" value="Genomic_DNA"/>
</dbReference>
<dbReference type="PANTHER" id="PTHR33711:SF10">
    <property type="entry name" value="INTRADIOL RING-CLEAVAGE DIOXYGENASES DOMAIN-CONTAINING PROTEIN"/>
    <property type="match status" value="1"/>
</dbReference>
<evidence type="ECO:0000256" key="1">
    <source>
        <dbReference type="ARBA" id="ARBA00007825"/>
    </source>
</evidence>
<proteinExistence type="inferred from homology"/>
<dbReference type="InterPro" id="IPR015889">
    <property type="entry name" value="Intradiol_dOase_core"/>
</dbReference>
<feature type="signal peptide" evidence="4">
    <location>
        <begin position="1"/>
        <end position="27"/>
    </location>
</feature>
<evidence type="ECO:0000313" key="6">
    <source>
        <dbReference type="EMBL" id="HFI92698.1"/>
    </source>
</evidence>
<comment type="caution">
    <text evidence="6">The sequence shown here is derived from an EMBL/GenBank/DDBJ whole genome shotgun (WGS) entry which is preliminary data.</text>
</comment>
<dbReference type="Gene3D" id="2.60.130.10">
    <property type="entry name" value="Aromatic compound dioxygenase"/>
    <property type="match status" value="1"/>
</dbReference>
<dbReference type="PROSITE" id="PS51257">
    <property type="entry name" value="PROKAR_LIPOPROTEIN"/>
    <property type="match status" value="1"/>
</dbReference>
<dbReference type="Pfam" id="PF00775">
    <property type="entry name" value="Dioxygenase_C"/>
    <property type="match status" value="1"/>
</dbReference>
<feature type="domain" description="Intradiol ring-cleavage dioxygenases" evidence="5">
    <location>
        <begin position="74"/>
        <end position="179"/>
    </location>
</feature>
<evidence type="ECO:0000256" key="4">
    <source>
        <dbReference type="SAM" id="SignalP"/>
    </source>
</evidence>
<evidence type="ECO:0000256" key="2">
    <source>
        <dbReference type="ARBA" id="ARBA00022964"/>
    </source>
</evidence>
<dbReference type="SUPFAM" id="SSF49482">
    <property type="entry name" value="Aromatic compound dioxygenase"/>
    <property type="match status" value="1"/>
</dbReference>
<dbReference type="InterPro" id="IPR000627">
    <property type="entry name" value="Intradiol_dOase_C"/>
</dbReference>
<keyword evidence="2 6" id="KW-0223">Dioxygenase</keyword>
<sequence length="405" mass="46507">MIKYVNKSVLFVIVLSLLSFTSCNSQTKDVNKESEKSNQATIGGGCEGCELMYVGIPDNILSESTSDGWIDGKQKLIITGKVYQLDGKTPASNVIIYYWHTDDNGLYSPNSKTPDKAKEHGHLRGWVKSDKDGNYKINTSRPAAYPTQDIPQHIHLSIKEPDINNEYFADLYFDDDPLYFKHKKKYGKFDRAGTEILRVVFDGNIQIAEHNIILGLNIPNYPSRNFSEIKSGLNIGEDQPSFIPFHAFGPDKGTRACPVCKYGRYHGIIYFVGNNPDWTEIKEWLKFLEDESISRKEYLKAYFVYGNSNNYDKYQRQSDLEKIGKELRLEKIALTFVPSFSDTESEAFLNKINPDVENTFVIYRHRTIVDKLINLKPTEDNFKKIAEVLNRTKSEYFDLPEPKHE</sequence>
<protein>
    <submittedName>
        <fullName evidence="6">Intradiol ring-cleavage dioxygenase</fullName>
    </submittedName>
</protein>